<evidence type="ECO:0000256" key="6">
    <source>
        <dbReference type="SAM" id="Phobius"/>
    </source>
</evidence>
<dbReference type="GeneID" id="105270993"/>
<evidence type="ECO:0000256" key="3">
    <source>
        <dbReference type="ARBA" id="ARBA00022989"/>
    </source>
</evidence>
<feature type="transmembrane region" description="Helical" evidence="6">
    <location>
        <begin position="198"/>
        <end position="219"/>
    </location>
</feature>
<proteinExistence type="predicted"/>
<dbReference type="RefSeq" id="XP_011310566.1">
    <property type="nucleotide sequence ID" value="XM_011312264.1"/>
</dbReference>
<dbReference type="InterPro" id="IPR019336">
    <property type="entry name" value="GPR180/TMEM145_TM"/>
</dbReference>
<dbReference type="Pfam" id="PF10192">
    <property type="entry name" value="GPR180-TMEM145_TM"/>
    <property type="match status" value="1"/>
</dbReference>
<evidence type="ECO:0000256" key="4">
    <source>
        <dbReference type="ARBA" id="ARBA00023136"/>
    </source>
</evidence>
<feature type="transmembrane region" description="Helical" evidence="6">
    <location>
        <begin position="161"/>
        <end position="186"/>
    </location>
</feature>
<dbReference type="OrthoDB" id="205745at2759"/>
<feature type="transmembrane region" description="Helical" evidence="6">
    <location>
        <begin position="272"/>
        <end position="290"/>
    </location>
</feature>
<evidence type="ECO:0000256" key="5">
    <source>
        <dbReference type="ARBA" id="ARBA00023180"/>
    </source>
</evidence>
<protein>
    <submittedName>
        <fullName evidence="10">Transmembrane protein 145-like</fullName>
    </submittedName>
</protein>
<evidence type="ECO:0000259" key="8">
    <source>
        <dbReference type="Pfam" id="PF21892"/>
    </source>
</evidence>
<dbReference type="GO" id="GO:0007186">
    <property type="term" value="P:G protein-coupled receptor signaling pathway"/>
    <property type="evidence" value="ECO:0007669"/>
    <property type="project" value="InterPro"/>
</dbReference>
<name>A0A9R1TKF2_9HYME</name>
<dbReference type="GO" id="GO:0016020">
    <property type="term" value="C:membrane"/>
    <property type="evidence" value="ECO:0007669"/>
    <property type="project" value="UniProtKB-SubCell"/>
</dbReference>
<dbReference type="PANTHER" id="PTHR23252:SF24">
    <property type="entry name" value="TRANSMEMBRANE PROTEIN 145"/>
    <property type="match status" value="1"/>
</dbReference>
<feature type="transmembrane region" description="Helical" evidence="6">
    <location>
        <begin position="310"/>
        <end position="328"/>
    </location>
</feature>
<keyword evidence="9" id="KW-1185">Reference proteome</keyword>
<evidence type="ECO:0000313" key="9">
    <source>
        <dbReference type="Proteomes" id="UP000694866"/>
    </source>
</evidence>
<dbReference type="KEGG" id="fas:105270993"/>
<keyword evidence="2 6" id="KW-0812">Transmembrane</keyword>
<evidence type="ECO:0000256" key="1">
    <source>
        <dbReference type="ARBA" id="ARBA00004141"/>
    </source>
</evidence>
<feature type="domain" description="GPR180-like N-terminal" evidence="8">
    <location>
        <begin position="5"/>
        <end position="139"/>
    </location>
</feature>
<evidence type="ECO:0000256" key="2">
    <source>
        <dbReference type="ARBA" id="ARBA00022692"/>
    </source>
</evidence>
<dbReference type="AlphaFoldDB" id="A0A9R1TKF2"/>
<reference evidence="10" key="1">
    <citation type="submission" date="2025-08" db="UniProtKB">
        <authorList>
            <consortium name="RefSeq"/>
        </authorList>
    </citation>
    <scope>IDENTIFICATION</scope>
    <source>
        <strain evidence="10">USDA-PBARC FA_bdor</strain>
        <tissue evidence="10">Whole organism</tissue>
    </source>
</reference>
<comment type="subcellular location">
    <subcellularLocation>
        <location evidence="1">Membrane</location>
        <topology evidence="1">Multi-pass membrane protein</topology>
    </subcellularLocation>
</comment>
<evidence type="ECO:0000313" key="10">
    <source>
        <dbReference type="RefSeq" id="XP_011310566.1"/>
    </source>
</evidence>
<gene>
    <name evidence="10" type="primary">LOC105270993</name>
</gene>
<dbReference type="Pfam" id="PF21892">
    <property type="entry name" value="TMEM145_N"/>
    <property type="match status" value="1"/>
</dbReference>
<keyword evidence="5" id="KW-0325">Glycoprotein</keyword>
<dbReference type="GO" id="GO:0019236">
    <property type="term" value="P:response to pheromone"/>
    <property type="evidence" value="ECO:0007669"/>
    <property type="project" value="InterPro"/>
</dbReference>
<organism evidence="9 10">
    <name type="scientific">Fopius arisanus</name>
    <dbReference type="NCBI Taxonomy" id="64838"/>
    <lineage>
        <taxon>Eukaryota</taxon>
        <taxon>Metazoa</taxon>
        <taxon>Ecdysozoa</taxon>
        <taxon>Arthropoda</taxon>
        <taxon>Hexapoda</taxon>
        <taxon>Insecta</taxon>
        <taxon>Pterygota</taxon>
        <taxon>Neoptera</taxon>
        <taxon>Endopterygota</taxon>
        <taxon>Hymenoptera</taxon>
        <taxon>Apocrita</taxon>
        <taxon>Ichneumonoidea</taxon>
        <taxon>Braconidae</taxon>
        <taxon>Opiinae</taxon>
        <taxon>Fopius</taxon>
    </lineage>
</organism>
<keyword evidence="3 6" id="KW-1133">Transmembrane helix</keyword>
<keyword evidence="4 6" id="KW-0472">Membrane</keyword>
<sequence length="460" mass="52386">MKILRGRLITAQNWAFLTRFCFLTEHGMFKYNFIIGGSQNEESMLNLLLYYDAPNQWPSVYPSNKSCEEKQSILKADYGQIVPLSANVETSSISGCSKTNDSWSKAQCTSYRLFKSARPRWWFIALADCSSQNGLNVTFDLSLTNGSPGSFWREHFSADEFYILPILIAAGSIYIILLCLSIYIAVQLRQRRLLHVTYRLYIASIVFQLAGLCCEIYSYSHQGITGFDAHQALLMGRLYESGAETDFTLLLLLLALGYTVTKSSLTRKETQYLFSLVGILIVLQLTLFIYQSAIFDPGLVLYIYESPPGLALLALRIFVWGIFVLCCWRTSRKSTTKFRFYASLLVLGSVWFLCHPLTVLVITFIVDKWIRESVVKGCSVWIMFLGHVVFFLITRPASSNERFPFHIRTFQVGPVYVGGNHNYEPRRGATATTVFTVPCRNMNENIHQNENLTIYSVGHH</sequence>
<accession>A0A9R1TKF2</accession>
<feature type="domain" description="GPR180/TMEM145 transmembrane" evidence="7">
    <location>
        <begin position="173"/>
        <end position="390"/>
    </location>
</feature>
<feature type="transmembrane region" description="Helical" evidence="6">
    <location>
        <begin position="374"/>
        <end position="393"/>
    </location>
</feature>
<feature type="transmembrane region" description="Helical" evidence="6">
    <location>
        <begin position="340"/>
        <end position="362"/>
    </location>
</feature>
<evidence type="ECO:0000259" key="7">
    <source>
        <dbReference type="Pfam" id="PF10192"/>
    </source>
</evidence>
<dbReference type="Proteomes" id="UP000694866">
    <property type="component" value="Unplaced"/>
</dbReference>
<dbReference type="PANTHER" id="PTHR23252">
    <property type="entry name" value="INTIMAL THICKNESS RECEPTOR-RELATED"/>
    <property type="match status" value="1"/>
</dbReference>
<dbReference type="InterPro" id="IPR047831">
    <property type="entry name" value="GPR180/TMEM145"/>
</dbReference>
<feature type="transmembrane region" description="Helical" evidence="6">
    <location>
        <begin position="239"/>
        <end position="260"/>
    </location>
</feature>
<dbReference type="InterPro" id="IPR053880">
    <property type="entry name" value="GPR180-like_N"/>
</dbReference>